<sequence length="1256" mass="134232">MPTAAQRQRAAALAQLNNQHKGQHPHRSQLGQPSTSKEQSKNTSQISPAPPASSSSKKKIEVEWDDGAFSDEDSEDEEAAAFEMDGQDIWTQNYCSICDTLIEPGQGLNAKRDEVVQQTTQNPSQQSLHSPTSSISRTSSSGLKSKSGTIKARPPSSDGTGSNVKRTHSAGRIHAVGGQTGFGPSKRTGSAGSRLNALSELKPTTKLNPDSGKNTRPADGNTSGVKSPAMSRRSSTVSVRSGNSGGVGANSSGPSSPMSPTTNLPRTKKGGIMDGLTPAALKQQEDLETAKSKAPPALYCSERCRTIDEQRGSGMGELVYYLHQPTSPTAPWQTSVSGSYGAWSSRASNPNISALALNPSEYRITPPESECNCPECMEKNSTGGTVPSGASDTTESSNSYQYGPRGYKQRTTSGRIVTPQNLYPPGGHRNDYFGNVQTGLNSKRKSQSNSIRDDLNHLHTHRDSMSQTGTESSARSSDSGSDLWEPRVRGGRMSSTMEARARANSTAASVIASDAGRGSTTTGTVTPEGMLNRSMEHLTITSGSSNGTAVRSQNGHQVVSDSLSTSQASTTSPLRLLRHGDHRGMASVDVTSNVATSPQPHANTVLSRSIASERTEDGASSGFTVAAPPSTSLHNPSFLERRQPSRTSMVDATINGENFPAAELSRAHLQRFTDSPAPFDPSNSTSRAVGTLKSAQARAAAQRTLSSQSREIEAKRRSSTNGDSGQGDSGGSGNSWFRSSISAAWNTLRGAPPSDGNGRRDSTYEPYSYKSEDRGMITPSAETSDGVRTEEPTPTQSLIKRPTIKRGDVPAFANEIGRGGIPGERCAEDRKENSGSDVMDDNESAVSLSKSVASTHGLTESELARKKAERERAHRHQRSRDVAVLPPLLGVSRHSSNANLQGGMRGSRTYSSTSVRSDSVPDSPLLPPVRSNTPGLRRGSSHNASLVGLQEYGTSPGRMAAASFGTSPRRAGLGWGALTPLGPPAPNMMAERSTGSNHSSNMGRPTHHSHHPHHHHHHHTGHHHHHSGRQSLQPSHHRSQGAIPLGTIGMLGMHPHGNAQIKGRHSTTPVRMSTPRVPEHGGEMSGAQLKGEEMTNDDLSGRDFMQSRSLNRRSYLVAPPTRPQSGMSMRGQGSTVMVDQYGFPLGAPLRPPSRTQTPANATEDGQSATPVKLYPVLDVPNRQPTHDRYDNGWALNDQGLIPVVQGKQAEHKPTQQNNISIPNRGISKRVEEQQQQPSTEDSNDPSRRKLFYFDTT</sequence>
<keyword evidence="3" id="KW-1185">Reference proteome</keyword>
<feature type="region of interest" description="Disordered" evidence="1">
    <location>
        <begin position="959"/>
        <end position="1099"/>
    </location>
</feature>
<feature type="region of interest" description="Disordered" evidence="1">
    <location>
        <begin position="612"/>
        <end position="645"/>
    </location>
</feature>
<feature type="compositionally biased region" description="Gly residues" evidence="1">
    <location>
        <begin position="724"/>
        <end position="733"/>
    </location>
</feature>
<feature type="region of interest" description="Disordered" evidence="1">
    <location>
        <begin position="1"/>
        <end position="85"/>
    </location>
</feature>
<dbReference type="AlphaFoldDB" id="A0A316VGP7"/>
<feature type="compositionally biased region" description="Basic and acidic residues" evidence="1">
    <location>
        <begin position="825"/>
        <end position="834"/>
    </location>
</feature>
<feature type="compositionally biased region" description="Low complexity" evidence="1">
    <location>
        <begin position="472"/>
        <end position="481"/>
    </location>
</feature>
<feature type="compositionally biased region" description="Polar residues" evidence="1">
    <location>
        <begin position="409"/>
        <end position="421"/>
    </location>
</feature>
<dbReference type="InParanoid" id="A0A316VGP7"/>
<feature type="compositionally biased region" description="Polar residues" evidence="1">
    <location>
        <begin position="205"/>
        <end position="225"/>
    </location>
</feature>
<feature type="compositionally biased region" description="Low complexity" evidence="1">
    <location>
        <begin position="1"/>
        <end position="19"/>
    </location>
</feature>
<feature type="region of interest" description="Disordered" evidence="1">
    <location>
        <begin position="1148"/>
        <end position="1171"/>
    </location>
</feature>
<name>A0A316VGP7_9BASI</name>
<evidence type="ECO:0000256" key="1">
    <source>
        <dbReference type="SAM" id="MobiDB-lite"/>
    </source>
</evidence>
<feature type="compositionally biased region" description="Basic residues" evidence="1">
    <location>
        <begin position="1005"/>
        <end position="1028"/>
    </location>
</feature>
<dbReference type="GeneID" id="37022139"/>
<proteinExistence type="predicted"/>
<evidence type="ECO:0000313" key="3">
    <source>
        <dbReference type="Proteomes" id="UP000245771"/>
    </source>
</evidence>
<feature type="compositionally biased region" description="Polar residues" evidence="1">
    <location>
        <begin position="736"/>
        <end position="745"/>
    </location>
</feature>
<reference evidence="2 3" key="1">
    <citation type="journal article" date="2018" name="Mol. Biol. Evol.">
        <title>Broad Genomic Sampling Reveals a Smut Pathogenic Ancestry of the Fungal Clade Ustilaginomycotina.</title>
        <authorList>
            <person name="Kijpornyongpan T."/>
            <person name="Mondo S.J."/>
            <person name="Barry K."/>
            <person name="Sandor L."/>
            <person name="Lee J."/>
            <person name="Lipzen A."/>
            <person name="Pangilinan J."/>
            <person name="LaButti K."/>
            <person name="Hainaut M."/>
            <person name="Henrissat B."/>
            <person name="Grigoriev I.V."/>
            <person name="Spatafora J.W."/>
            <person name="Aime M.C."/>
        </authorList>
    </citation>
    <scope>NUCLEOTIDE SEQUENCE [LARGE SCALE GENOMIC DNA]</scope>
    <source>
        <strain evidence="2 3">MCA 3882</strain>
    </source>
</reference>
<feature type="compositionally biased region" description="Low complexity" evidence="1">
    <location>
        <begin position="231"/>
        <end position="242"/>
    </location>
</feature>
<feature type="compositionally biased region" description="Polar residues" evidence="1">
    <location>
        <begin position="493"/>
        <end position="508"/>
    </location>
</feature>
<feature type="compositionally biased region" description="Acidic residues" evidence="1">
    <location>
        <begin position="63"/>
        <end position="80"/>
    </location>
</feature>
<dbReference type="RefSeq" id="XP_025355473.1">
    <property type="nucleotide sequence ID" value="XM_025500358.1"/>
</dbReference>
<feature type="region of interest" description="Disordered" evidence="1">
    <location>
        <begin position="109"/>
        <end position="274"/>
    </location>
</feature>
<feature type="compositionally biased region" description="Low complexity" evidence="1">
    <location>
        <begin position="916"/>
        <end position="931"/>
    </location>
</feature>
<dbReference type="OrthoDB" id="3365764at2759"/>
<feature type="compositionally biased region" description="Low complexity" evidence="1">
    <location>
        <begin position="127"/>
        <end position="151"/>
    </location>
</feature>
<dbReference type="Proteomes" id="UP000245771">
    <property type="component" value="Unassembled WGS sequence"/>
</dbReference>
<feature type="compositionally biased region" description="Polar residues" evidence="1">
    <location>
        <begin position="1153"/>
        <end position="1169"/>
    </location>
</feature>
<feature type="compositionally biased region" description="Polar residues" evidence="1">
    <location>
        <begin position="116"/>
        <end position="126"/>
    </location>
</feature>
<accession>A0A316VGP7</accession>
<protein>
    <submittedName>
        <fullName evidence="2">Uncharacterized protein</fullName>
    </submittedName>
</protein>
<feature type="compositionally biased region" description="Polar residues" evidence="1">
    <location>
        <begin position="844"/>
        <end position="858"/>
    </location>
</feature>
<feature type="region of interest" description="Disordered" evidence="1">
    <location>
        <begin position="814"/>
        <end position="944"/>
    </location>
</feature>
<evidence type="ECO:0000313" key="2">
    <source>
        <dbReference type="EMBL" id="PWN35171.1"/>
    </source>
</evidence>
<feature type="compositionally biased region" description="Basic and acidic residues" evidence="1">
    <location>
        <begin position="451"/>
        <end position="464"/>
    </location>
</feature>
<feature type="region of interest" description="Disordered" evidence="1">
    <location>
        <begin position="673"/>
        <end position="795"/>
    </location>
</feature>
<feature type="compositionally biased region" description="Polar residues" evidence="1">
    <location>
        <begin position="380"/>
        <end position="401"/>
    </location>
</feature>
<feature type="compositionally biased region" description="Polar residues" evidence="1">
    <location>
        <begin position="539"/>
        <end position="573"/>
    </location>
</feature>
<feature type="compositionally biased region" description="Polar residues" evidence="1">
    <location>
        <begin position="29"/>
        <end position="46"/>
    </location>
</feature>
<feature type="compositionally biased region" description="Basic and acidic residues" evidence="1">
    <location>
        <begin position="862"/>
        <end position="872"/>
    </location>
</feature>
<organism evidence="2 3">
    <name type="scientific">Meira miltonrushii</name>
    <dbReference type="NCBI Taxonomy" id="1280837"/>
    <lineage>
        <taxon>Eukaryota</taxon>
        <taxon>Fungi</taxon>
        <taxon>Dikarya</taxon>
        <taxon>Basidiomycota</taxon>
        <taxon>Ustilaginomycotina</taxon>
        <taxon>Exobasidiomycetes</taxon>
        <taxon>Exobasidiales</taxon>
        <taxon>Brachybasidiaceae</taxon>
        <taxon>Meira</taxon>
    </lineage>
</organism>
<gene>
    <name evidence="2" type="ORF">FA14DRAFT_171848</name>
</gene>
<feature type="compositionally biased region" description="Low complexity" evidence="1">
    <location>
        <begin position="249"/>
        <end position="260"/>
    </location>
</feature>
<feature type="region of interest" description="Disordered" evidence="1">
    <location>
        <begin position="380"/>
        <end position="579"/>
    </location>
</feature>
<dbReference type="EMBL" id="KZ819603">
    <property type="protein sequence ID" value="PWN35171.1"/>
    <property type="molecule type" value="Genomic_DNA"/>
</dbReference>
<feature type="region of interest" description="Disordered" evidence="1">
    <location>
        <begin position="1207"/>
        <end position="1256"/>
    </location>
</feature>
<feature type="compositionally biased region" description="Polar residues" evidence="1">
    <location>
        <begin position="993"/>
        <end position="1003"/>
    </location>
</feature>